<evidence type="ECO:0000256" key="3">
    <source>
        <dbReference type="ARBA" id="ARBA00022475"/>
    </source>
</evidence>
<dbReference type="InterPro" id="IPR045324">
    <property type="entry name" value="Small_multidrug_res"/>
</dbReference>
<evidence type="ECO:0000313" key="9">
    <source>
        <dbReference type="EMBL" id="MFC7322020.1"/>
    </source>
</evidence>
<evidence type="ECO:0000256" key="1">
    <source>
        <dbReference type="ARBA" id="ARBA00004651"/>
    </source>
</evidence>
<evidence type="ECO:0000256" key="7">
    <source>
        <dbReference type="RuleBase" id="RU003942"/>
    </source>
</evidence>
<dbReference type="InterPro" id="IPR000390">
    <property type="entry name" value="Small_drug/metabolite_transptr"/>
</dbReference>
<comment type="similarity">
    <text evidence="7">Belongs to the drug/metabolite transporter (DMT) superfamily. Small multidrug resistance (SMR) (TC 2.A.7.1) family.</text>
</comment>
<protein>
    <submittedName>
        <fullName evidence="9">DMT family transporter</fullName>
    </submittedName>
</protein>
<comment type="caution">
    <text evidence="9">The sequence shown here is derived from an EMBL/GenBank/DDBJ whole genome shotgun (WGS) entry which is preliminary data.</text>
</comment>
<reference evidence="10" key="1">
    <citation type="journal article" date="2019" name="Int. J. Syst. Evol. Microbiol.">
        <title>The Global Catalogue of Microorganisms (GCM) 10K type strain sequencing project: providing services to taxonomists for standard genome sequencing and annotation.</title>
        <authorList>
            <consortium name="The Broad Institute Genomics Platform"/>
            <consortium name="The Broad Institute Genome Sequencing Center for Infectious Disease"/>
            <person name="Wu L."/>
            <person name="Ma J."/>
        </authorList>
    </citation>
    <scope>NUCLEOTIDE SEQUENCE [LARGE SCALE GENOMIC DNA]</scope>
    <source>
        <strain evidence="10">CCUG 73951</strain>
    </source>
</reference>
<feature type="transmembrane region" description="Helical" evidence="8">
    <location>
        <begin position="87"/>
        <end position="103"/>
    </location>
</feature>
<keyword evidence="4 7" id="KW-0812">Transmembrane</keyword>
<dbReference type="PANTHER" id="PTHR30561">
    <property type="entry name" value="SMR FAMILY PROTON-DEPENDENT DRUG EFFLUX TRANSPORTER SUGE"/>
    <property type="match status" value="1"/>
</dbReference>
<dbReference type="EMBL" id="JBHTBY010000011">
    <property type="protein sequence ID" value="MFC7322020.1"/>
    <property type="molecule type" value="Genomic_DNA"/>
</dbReference>
<evidence type="ECO:0000256" key="2">
    <source>
        <dbReference type="ARBA" id="ARBA00022448"/>
    </source>
</evidence>
<organism evidence="9 10">
    <name type="scientific">Halobacillus campisalis</name>
    <dbReference type="NCBI Taxonomy" id="435909"/>
    <lineage>
        <taxon>Bacteria</taxon>
        <taxon>Bacillati</taxon>
        <taxon>Bacillota</taxon>
        <taxon>Bacilli</taxon>
        <taxon>Bacillales</taxon>
        <taxon>Bacillaceae</taxon>
        <taxon>Halobacillus</taxon>
    </lineage>
</organism>
<dbReference type="RefSeq" id="WP_289215937.1">
    <property type="nucleotide sequence ID" value="NZ_JAPVRC010000004.1"/>
</dbReference>
<name>A0ABW2K597_9BACI</name>
<keyword evidence="2" id="KW-0813">Transport</keyword>
<evidence type="ECO:0000256" key="5">
    <source>
        <dbReference type="ARBA" id="ARBA00022989"/>
    </source>
</evidence>
<accession>A0ABW2K597</accession>
<gene>
    <name evidence="9" type="ORF">ACFQMN_14125</name>
</gene>
<dbReference type="PANTHER" id="PTHR30561:SF0">
    <property type="entry name" value="GUANIDINIUM EXPORTER"/>
    <property type="match status" value="1"/>
</dbReference>
<dbReference type="Gene3D" id="1.10.3730.20">
    <property type="match status" value="1"/>
</dbReference>
<dbReference type="Pfam" id="PF00893">
    <property type="entry name" value="Multi_Drug_Res"/>
    <property type="match status" value="1"/>
</dbReference>
<evidence type="ECO:0000313" key="10">
    <source>
        <dbReference type="Proteomes" id="UP001596494"/>
    </source>
</evidence>
<feature type="transmembrane region" description="Helical" evidence="8">
    <location>
        <begin position="56"/>
        <end position="78"/>
    </location>
</feature>
<keyword evidence="5 8" id="KW-1133">Transmembrane helix</keyword>
<dbReference type="Proteomes" id="UP001596494">
    <property type="component" value="Unassembled WGS sequence"/>
</dbReference>
<sequence>MSWFYLVAAGLFEMTGVLMINIYHRAKSIVSLALLILAFLLSFLFLSLALENLPMGTAYAVWTGTGAAGGALMGMIFFQESAEWKRVFCVFLIIASAVGLKLIE</sequence>
<feature type="transmembrane region" description="Helical" evidence="8">
    <location>
        <begin position="30"/>
        <end position="50"/>
    </location>
</feature>
<evidence type="ECO:0000256" key="6">
    <source>
        <dbReference type="ARBA" id="ARBA00023136"/>
    </source>
</evidence>
<evidence type="ECO:0000256" key="8">
    <source>
        <dbReference type="SAM" id="Phobius"/>
    </source>
</evidence>
<proteinExistence type="inferred from homology"/>
<comment type="subcellular location">
    <subcellularLocation>
        <location evidence="1 7">Cell membrane</location>
        <topology evidence="1 7">Multi-pass membrane protein</topology>
    </subcellularLocation>
</comment>
<dbReference type="InterPro" id="IPR037185">
    <property type="entry name" value="EmrE-like"/>
</dbReference>
<feature type="transmembrane region" description="Helical" evidence="8">
    <location>
        <begin position="6"/>
        <end position="23"/>
    </location>
</feature>
<dbReference type="SUPFAM" id="SSF103481">
    <property type="entry name" value="Multidrug resistance efflux transporter EmrE"/>
    <property type="match status" value="1"/>
</dbReference>
<keyword evidence="6 8" id="KW-0472">Membrane</keyword>
<evidence type="ECO:0000256" key="4">
    <source>
        <dbReference type="ARBA" id="ARBA00022692"/>
    </source>
</evidence>
<keyword evidence="3" id="KW-1003">Cell membrane</keyword>
<keyword evidence="10" id="KW-1185">Reference proteome</keyword>